<name>A0ABQ2FEI3_9DEIO</name>
<reference evidence="2" key="1">
    <citation type="journal article" date="2019" name="Int. J. Syst. Evol. Microbiol.">
        <title>The Global Catalogue of Microorganisms (GCM) 10K type strain sequencing project: providing services to taxonomists for standard genome sequencing and annotation.</title>
        <authorList>
            <consortium name="The Broad Institute Genomics Platform"/>
            <consortium name="The Broad Institute Genome Sequencing Center for Infectious Disease"/>
            <person name="Wu L."/>
            <person name="Ma J."/>
        </authorList>
    </citation>
    <scope>NUCLEOTIDE SEQUENCE [LARGE SCALE GENOMIC DNA]</scope>
    <source>
        <strain evidence="2">JCM 19173</strain>
    </source>
</reference>
<organism evidence="1 2">
    <name type="scientific">Deinococcus radiotolerans</name>
    <dbReference type="NCBI Taxonomy" id="1309407"/>
    <lineage>
        <taxon>Bacteria</taxon>
        <taxon>Thermotogati</taxon>
        <taxon>Deinococcota</taxon>
        <taxon>Deinococci</taxon>
        <taxon>Deinococcales</taxon>
        <taxon>Deinococcaceae</taxon>
        <taxon>Deinococcus</taxon>
    </lineage>
</organism>
<evidence type="ECO:0000313" key="2">
    <source>
        <dbReference type="Proteomes" id="UP000604341"/>
    </source>
</evidence>
<protein>
    <submittedName>
        <fullName evidence="1">Uncharacterized protein</fullName>
    </submittedName>
</protein>
<gene>
    <name evidence="1" type="ORF">GCM10010844_00140</name>
</gene>
<keyword evidence="2" id="KW-1185">Reference proteome</keyword>
<evidence type="ECO:0000313" key="1">
    <source>
        <dbReference type="EMBL" id="GGK85608.1"/>
    </source>
</evidence>
<dbReference type="Proteomes" id="UP000604341">
    <property type="component" value="Unassembled WGS sequence"/>
</dbReference>
<dbReference type="EMBL" id="BMPE01000001">
    <property type="protein sequence ID" value="GGK85608.1"/>
    <property type="molecule type" value="Genomic_DNA"/>
</dbReference>
<accession>A0ABQ2FEI3</accession>
<proteinExistence type="predicted"/>
<comment type="caution">
    <text evidence="1">The sequence shown here is derived from an EMBL/GenBank/DDBJ whole genome shotgun (WGS) entry which is preliminary data.</text>
</comment>
<dbReference type="RefSeq" id="WP_189066952.1">
    <property type="nucleotide sequence ID" value="NZ_BMPE01000001.1"/>
</dbReference>
<sequence length="150" mass="16286">MTFPTLRHKSVRQLTQVISDGPGGYRTARKLETYFTGLGYASGWLATESRIDYVTRVVEDAQRQGQGALLLKAILQAENSDQVRASLQRRVGEILSPDGWTVCGAPEIGLMAQPLVILAAPLTPRRAGHACLSACLPDGRRYQAPARPLG</sequence>